<sequence length="77" mass="8818">MEVGVPEIRLPRMRHHCYIRFMVGQQEVTEKQVAGAMALLLRQRMKENDALISLSPIHSRDLAYNFYDPNPGGHVGQ</sequence>
<name>A0A699IAE7_TANCI</name>
<gene>
    <name evidence="1" type="ORF">Tci_505458</name>
</gene>
<feature type="non-terminal residue" evidence="1">
    <location>
        <position position="77"/>
    </location>
</feature>
<dbReference type="AlphaFoldDB" id="A0A699IAE7"/>
<accession>A0A699IAE7</accession>
<dbReference type="EMBL" id="BKCJ010266661">
    <property type="protein sequence ID" value="GEZ33485.1"/>
    <property type="molecule type" value="Genomic_DNA"/>
</dbReference>
<evidence type="ECO:0000313" key="1">
    <source>
        <dbReference type="EMBL" id="GEZ33485.1"/>
    </source>
</evidence>
<organism evidence="1">
    <name type="scientific">Tanacetum cinerariifolium</name>
    <name type="common">Dalmatian daisy</name>
    <name type="synonym">Chrysanthemum cinerariifolium</name>
    <dbReference type="NCBI Taxonomy" id="118510"/>
    <lineage>
        <taxon>Eukaryota</taxon>
        <taxon>Viridiplantae</taxon>
        <taxon>Streptophyta</taxon>
        <taxon>Embryophyta</taxon>
        <taxon>Tracheophyta</taxon>
        <taxon>Spermatophyta</taxon>
        <taxon>Magnoliopsida</taxon>
        <taxon>eudicotyledons</taxon>
        <taxon>Gunneridae</taxon>
        <taxon>Pentapetalae</taxon>
        <taxon>asterids</taxon>
        <taxon>campanulids</taxon>
        <taxon>Asterales</taxon>
        <taxon>Asteraceae</taxon>
        <taxon>Asteroideae</taxon>
        <taxon>Anthemideae</taxon>
        <taxon>Anthemidinae</taxon>
        <taxon>Tanacetum</taxon>
    </lineage>
</organism>
<comment type="caution">
    <text evidence="1">The sequence shown here is derived from an EMBL/GenBank/DDBJ whole genome shotgun (WGS) entry which is preliminary data.</text>
</comment>
<proteinExistence type="predicted"/>
<protein>
    <submittedName>
        <fullName evidence="1">Uncharacterized protein</fullName>
    </submittedName>
</protein>
<reference evidence="1" key="1">
    <citation type="journal article" date="2019" name="Sci. Rep.">
        <title>Draft genome of Tanacetum cinerariifolium, the natural source of mosquito coil.</title>
        <authorList>
            <person name="Yamashiro T."/>
            <person name="Shiraishi A."/>
            <person name="Satake H."/>
            <person name="Nakayama K."/>
        </authorList>
    </citation>
    <scope>NUCLEOTIDE SEQUENCE</scope>
</reference>